<sequence>MNAQLQLYTVHHVKVGMEWDYHLKNPEVNRFYYFLEGAGKIRIRNRVYSPQPGQLFLLPAHVEQAFSTVEGHTFRKYFCHFTLTMGDIHLFQQFQIPHFIDVPDQSWLEERFISLIELSQSRSLSAPLLIKSVLYDILSLFLDQAELQENREVWRIEAETPAMAKINTIVNYIEEHLSEKMSINELADRLHFHPNYFIQLFKSIMGVSPIVYITKKRMEKAQMLLAASDLTITEIAEQVGLDLYYFSSTFRKLNSLSPTEYRGLMRAKRE</sequence>
<dbReference type="InterPro" id="IPR003313">
    <property type="entry name" value="AraC-bd"/>
</dbReference>
<dbReference type="InterPro" id="IPR014710">
    <property type="entry name" value="RmlC-like_jellyroll"/>
</dbReference>
<dbReference type="Pfam" id="PF12833">
    <property type="entry name" value="HTH_18"/>
    <property type="match status" value="1"/>
</dbReference>
<protein>
    <submittedName>
        <fullName evidence="5">AraC family transcriptional regulator</fullName>
    </submittedName>
</protein>
<dbReference type="Gene3D" id="2.60.120.10">
    <property type="entry name" value="Jelly Rolls"/>
    <property type="match status" value="1"/>
</dbReference>
<dbReference type="Gene3D" id="1.10.10.60">
    <property type="entry name" value="Homeodomain-like"/>
    <property type="match status" value="2"/>
</dbReference>
<evidence type="ECO:0000259" key="4">
    <source>
        <dbReference type="PROSITE" id="PS01124"/>
    </source>
</evidence>
<dbReference type="EMBL" id="JBHSOW010000032">
    <property type="protein sequence ID" value="MFC5649408.1"/>
    <property type="molecule type" value="Genomic_DNA"/>
</dbReference>
<evidence type="ECO:0000256" key="1">
    <source>
        <dbReference type="ARBA" id="ARBA00023015"/>
    </source>
</evidence>
<evidence type="ECO:0000313" key="6">
    <source>
        <dbReference type="Proteomes" id="UP001596047"/>
    </source>
</evidence>
<dbReference type="Proteomes" id="UP001596047">
    <property type="component" value="Unassembled WGS sequence"/>
</dbReference>
<keyword evidence="6" id="KW-1185">Reference proteome</keyword>
<dbReference type="InterPro" id="IPR018062">
    <property type="entry name" value="HTH_AraC-typ_CS"/>
</dbReference>
<evidence type="ECO:0000256" key="2">
    <source>
        <dbReference type="ARBA" id="ARBA00023125"/>
    </source>
</evidence>
<keyword evidence="2" id="KW-0238">DNA-binding</keyword>
<dbReference type="PANTHER" id="PTHR43280">
    <property type="entry name" value="ARAC-FAMILY TRANSCRIPTIONAL REGULATOR"/>
    <property type="match status" value="1"/>
</dbReference>
<dbReference type="SUPFAM" id="SSF51215">
    <property type="entry name" value="Regulatory protein AraC"/>
    <property type="match status" value="1"/>
</dbReference>
<dbReference type="PROSITE" id="PS00041">
    <property type="entry name" value="HTH_ARAC_FAMILY_1"/>
    <property type="match status" value="1"/>
</dbReference>
<comment type="caution">
    <text evidence="5">The sequence shown here is derived from an EMBL/GenBank/DDBJ whole genome shotgun (WGS) entry which is preliminary data.</text>
</comment>
<dbReference type="PROSITE" id="PS01124">
    <property type="entry name" value="HTH_ARAC_FAMILY_2"/>
    <property type="match status" value="1"/>
</dbReference>
<gene>
    <name evidence="5" type="ORF">ACFPYJ_09740</name>
</gene>
<evidence type="ECO:0000313" key="5">
    <source>
        <dbReference type="EMBL" id="MFC5649408.1"/>
    </source>
</evidence>
<feature type="domain" description="HTH araC/xylS-type" evidence="4">
    <location>
        <begin position="167"/>
        <end position="264"/>
    </location>
</feature>
<evidence type="ECO:0000256" key="3">
    <source>
        <dbReference type="ARBA" id="ARBA00023163"/>
    </source>
</evidence>
<keyword evidence="3" id="KW-0804">Transcription</keyword>
<accession>A0ABW0VU61</accession>
<dbReference type="RefSeq" id="WP_379187915.1">
    <property type="nucleotide sequence ID" value="NZ_JBHSOW010000032.1"/>
</dbReference>
<dbReference type="InterPro" id="IPR018060">
    <property type="entry name" value="HTH_AraC"/>
</dbReference>
<name>A0ABW0VU61_9BACL</name>
<proteinExistence type="predicted"/>
<dbReference type="InterPro" id="IPR009057">
    <property type="entry name" value="Homeodomain-like_sf"/>
</dbReference>
<dbReference type="InterPro" id="IPR037923">
    <property type="entry name" value="HTH-like"/>
</dbReference>
<dbReference type="SMART" id="SM00342">
    <property type="entry name" value="HTH_ARAC"/>
    <property type="match status" value="1"/>
</dbReference>
<dbReference type="Pfam" id="PF02311">
    <property type="entry name" value="AraC_binding"/>
    <property type="match status" value="1"/>
</dbReference>
<dbReference type="PANTHER" id="PTHR43280:SF28">
    <property type="entry name" value="HTH-TYPE TRANSCRIPTIONAL ACTIVATOR RHAS"/>
    <property type="match status" value="1"/>
</dbReference>
<keyword evidence="1" id="KW-0805">Transcription regulation</keyword>
<reference evidence="6" key="1">
    <citation type="journal article" date="2019" name="Int. J. Syst. Evol. Microbiol.">
        <title>The Global Catalogue of Microorganisms (GCM) 10K type strain sequencing project: providing services to taxonomists for standard genome sequencing and annotation.</title>
        <authorList>
            <consortium name="The Broad Institute Genomics Platform"/>
            <consortium name="The Broad Institute Genome Sequencing Center for Infectious Disease"/>
            <person name="Wu L."/>
            <person name="Ma J."/>
        </authorList>
    </citation>
    <scope>NUCLEOTIDE SEQUENCE [LARGE SCALE GENOMIC DNA]</scope>
    <source>
        <strain evidence="6">CGMCC 1.3240</strain>
    </source>
</reference>
<dbReference type="SUPFAM" id="SSF46689">
    <property type="entry name" value="Homeodomain-like"/>
    <property type="match status" value="2"/>
</dbReference>
<organism evidence="5 6">
    <name type="scientific">Paenibacillus solisilvae</name>
    <dbReference type="NCBI Taxonomy" id="2486751"/>
    <lineage>
        <taxon>Bacteria</taxon>
        <taxon>Bacillati</taxon>
        <taxon>Bacillota</taxon>
        <taxon>Bacilli</taxon>
        <taxon>Bacillales</taxon>
        <taxon>Paenibacillaceae</taxon>
        <taxon>Paenibacillus</taxon>
    </lineage>
</organism>